<evidence type="ECO:0000256" key="8">
    <source>
        <dbReference type="RuleBase" id="RU000461"/>
    </source>
</evidence>
<comment type="cofactor">
    <cofactor evidence="1 7">
        <name>heme</name>
        <dbReference type="ChEBI" id="CHEBI:30413"/>
    </cofactor>
</comment>
<keyword evidence="9" id="KW-1133">Transmembrane helix</keyword>
<evidence type="ECO:0000313" key="11">
    <source>
        <dbReference type="Proteomes" id="UP000326565"/>
    </source>
</evidence>
<evidence type="ECO:0000256" key="5">
    <source>
        <dbReference type="ARBA" id="ARBA00023004"/>
    </source>
</evidence>
<dbReference type="InterPro" id="IPR002401">
    <property type="entry name" value="Cyt_P450_E_grp-I"/>
</dbReference>
<evidence type="ECO:0000256" key="2">
    <source>
        <dbReference type="ARBA" id="ARBA00010617"/>
    </source>
</evidence>
<proteinExistence type="inferred from homology"/>
<accession>A0A5N5WGR5</accession>
<keyword evidence="5 7" id="KW-0408">Iron</keyword>
<feature type="transmembrane region" description="Helical" evidence="9">
    <location>
        <begin position="7"/>
        <end position="28"/>
    </location>
</feature>
<dbReference type="PROSITE" id="PS00086">
    <property type="entry name" value="CYTOCHROME_P450"/>
    <property type="match status" value="1"/>
</dbReference>
<dbReference type="EMBL" id="ML732475">
    <property type="protein sequence ID" value="KAB8067526.1"/>
    <property type="molecule type" value="Genomic_DNA"/>
</dbReference>
<keyword evidence="7 8" id="KW-0349">Heme</keyword>
<dbReference type="InterPro" id="IPR017972">
    <property type="entry name" value="Cyt_P450_CS"/>
</dbReference>
<dbReference type="InterPro" id="IPR001128">
    <property type="entry name" value="Cyt_P450"/>
</dbReference>
<name>A0A5N5WGR5_9EURO</name>
<evidence type="ECO:0000256" key="7">
    <source>
        <dbReference type="PIRSR" id="PIRSR602401-1"/>
    </source>
</evidence>
<organism evidence="10 11">
    <name type="scientific">Aspergillus leporis</name>
    <dbReference type="NCBI Taxonomy" id="41062"/>
    <lineage>
        <taxon>Eukaryota</taxon>
        <taxon>Fungi</taxon>
        <taxon>Dikarya</taxon>
        <taxon>Ascomycota</taxon>
        <taxon>Pezizomycotina</taxon>
        <taxon>Eurotiomycetes</taxon>
        <taxon>Eurotiomycetidae</taxon>
        <taxon>Eurotiales</taxon>
        <taxon>Aspergillaceae</taxon>
        <taxon>Aspergillus</taxon>
        <taxon>Aspergillus subgen. Circumdati</taxon>
    </lineage>
</organism>
<dbReference type="PANTHER" id="PTHR24305:SF180">
    <property type="entry name" value="P450, PUTATIVE (EUROFUNG)-RELATED"/>
    <property type="match status" value="1"/>
</dbReference>
<dbReference type="Proteomes" id="UP000326565">
    <property type="component" value="Unassembled WGS sequence"/>
</dbReference>
<dbReference type="GO" id="GO:0004497">
    <property type="term" value="F:monooxygenase activity"/>
    <property type="evidence" value="ECO:0007669"/>
    <property type="project" value="UniProtKB-KW"/>
</dbReference>
<keyword evidence="3 7" id="KW-0479">Metal-binding</keyword>
<dbReference type="InterPro" id="IPR050121">
    <property type="entry name" value="Cytochrome_P450_monoxygenase"/>
</dbReference>
<dbReference type="Pfam" id="PF00067">
    <property type="entry name" value="p450"/>
    <property type="match status" value="1"/>
</dbReference>
<keyword evidence="11" id="KW-1185">Reference proteome</keyword>
<dbReference type="GO" id="GO:0020037">
    <property type="term" value="F:heme binding"/>
    <property type="evidence" value="ECO:0007669"/>
    <property type="project" value="InterPro"/>
</dbReference>
<keyword evidence="9" id="KW-0472">Membrane</keyword>
<sequence length="509" mass="57996">MLSINQLLTDLSLSVVILAVSCLLWNYVSSPLKSYPGPFWASFTNFWRLQDVYKGRCDITHNQLHRKYGPAVRMGPNVLSLSDPNVIPEVYNFRNPWMKSGMYNVNDVVVNGVRLKNLFSTQDEKWHSTYIRPIKGLYSMTKVQDMEPGVDVAINMLVDKLRKRFVDKGLPCEMANYLQFFAWDAMSQITFSKSLGILEAGSDHQGFLARSNKSLDYFASICQIPLLDFLFDKNPILRIGPSTFIWANIFSFEQLQKRLNDGKPPTGHTDFLDKFLQVKEKHPDLVDNNMVVNYLLVNTLAGSDTTGSTMCSAVYHILKHPQVHKKLREELYVANLSLPARWKDLQGLTYLDAVMRESMRVNPGVGLMIERIVPQGGFTLPDGRFVPEGTIVGMNPWVINKNESVFGANTEAFIPERWLPNRGESDEAYQARFGKMKSTDFTFGAGTRACMGRYLSQLEAYKLIATLFSTFDMELPSLEHTWHVTNSWFVRHEGIPVRIRERTEKTASA</sequence>
<dbReference type="InterPro" id="IPR036396">
    <property type="entry name" value="Cyt_P450_sf"/>
</dbReference>
<evidence type="ECO:0000256" key="6">
    <source>
        <dbReference type="ARBA" id="ARBA00023033"/>
    </source>
</evidence>
<dbReference type="OrthoDB" id="3934656at2759"/>
<evidence type="ECO:0000256" key="1">
    <source>
        <dbReference type="ARBA" id="ARBA00001971"/>
    </source>
</evidence>
<dbReference type="CDD" id="cd11060">
    <property type="entry name" value="CYP57A1-like"/>
    <property type="match status" value="1"/>
</dbReference>
<evidence type="ECO:0000256" key="3">
    <source>
        <dbReference type="ARBA" id="ARBA00022723"/>
    </source>
</evidence>
<evidence type="ECO:0000256" key="4">
    <source>
        <dbReference type="ARBA" id="ARBA00023002"/>
    </source>
</evidence>
<dbReference type="PRINTS" id="PR00463">
    <property type="entry name" value="EP450I"/>
</dbReference>
<dbReference type="AlphaFoldDB" id="A0A5N5WGR5"/>
<dbReference type="PANTHER" id="PTHR24305">
    <property type="entry name" value="CYTOCHROME P450"/>
    <property type="match status" value="1"/>
</dbReference>
<dbReference type="SUPFAM" id="SSF48264">
    <property type="entry name" value="Cytochrome P450"/>
    <property type="match status" value="1"/>
</dbReference>
<comment type="similarity">
    <text evidence="2 8">Belongs to the cytochrome P450 family.</text>
</comment>
<dbReference type="GO" id="GO:0005506">
    <property type="term" value="F:iron ion binding"/>
    <property type="evidence" value="ECO:0007669"/>
    <property type="project" value="InterPro"/>
</dbReference>
<protein>
    <submittedName>
        <fullName evidence="10">Cytochrome P450</fullName>
    </submittedName>
</protein>
<feature type="binding site" description="axial binding residue" evidence="7">
    <location>
        <position position="450"/>
    </location>
    <ligand>
        <name>heme</name>
        <dbReference type="ChEBI" id="CHEBI:30413"/>
    </ligand>
    <ligandPart>
        <name>Fe</name>
        <dbReference type="ChEBI" id="CHEBI:18248"/>
    </ligandPart>
</feature>
<dbReference type="Gene3D" id="1.10.630.10">
    <property type="entry name" value="Cytochrome P450"/>
    <property type="match status" value="1"/>
</dbReference>
<evidence type="ECO:0000256" key="9">
    <source>
        <dbReference type="SAM" id="Phobius"/>
    </source>
</evidence>
<keyword evidence="6 8" id="KW-0503">Monooxygenase</keyword>
<gene>
    <name evidence="10" type="ORF">BDV29DRAFT_186010</name>
</gene>
<reference evidence="10 11" key="1">
    <citation type="submission" date="2019-04" db="EMBL/GenBank/DDBJ databases">
        <title>Friends and foes A comparative genomics study of 23 Aspergillus species from section Flavi.</title>
        <authorList>
            <consortium name="DOE Joint Genome Institute"/>
            <person name="Kjaerbolling I."/>
            <person name="Vesth T."/>
            <person name="Frisvad J.C."/>
            <person name="Nybo J.L."/>
            <person name="Theobald S."/>
            <person name="Kildgaard S."/>
            <person name="Isbrandt T."/>
            <person name="Kuo A."/>
            <person name="Sato A."/>
            <person name="Lyhne E.K."/>
            <person name="Kogle M.E."/>
            <person name="Wiebenga A."/>
            <person name="Kun R.S."/>
            <person name="Lubbers R.J."/>
            <person name="Makela M.R."/>
            <person name="Barry K."/>
            <person name="Chovatia M."/>
            <person name="Clum A."/>
            <person name="Daum C."/>
            <person name="Haridas S."/>
            <person name="He G."/>
            <person name="LaButti K."/>
            <person name="Lipzen A."/>
            <person name="Mondo S."/>
            <person name="Riley R."/>
            <person name="Salamov A."/>
            <person name="Simmons B.A."/>
            <person name="Magnuson J.K."/>
            <person name="Henrissat B."/>
            <person name="Mortensen U.H."/>
            <person name="Larsen T.O."/>
            <person name="Devries R.P."/>
            <person name="Grigoriev I.V."/>
            <person name="Machida M."/>
            <person name="Baker S.E."/>
            <person name="Andersen M.R."/>
        </authorList>
    </citation>
    <scope>NUCLEOTIDE SEQUENCE [LARGE SCALE GENOMIC DNA]</scope>
    <source>
        <strain evidence="10 11">CBS 151.66</strain>
    </source>
</reference>
<keyword evidence="9" id="KW-0812">Transmembrane</keyword>
<dbReference type="GO" id="GO:0016705">
    <property type="term" value="F:oxidoreductase activity, acting on paired donors, with incorporation or reduction of molecular oxygen"/>
    <property type="evidence" value="ECO:0007669"/>
    <property type="project" value="InterPro"/>
</dbReference>
<dbReference type="PRINTS" id="PR00385">
    <property type="entry name" value="P450"/>
</dbReference>
<evidence type="ECO:0000313" key="10">
    <source>
        <dbReference type="EMBL" id="KAB8067526.1"/>
    </source>
</evidence>
<keyword evidence="4 8" id="KW-0560">Oxidoreductase</keyword>